<keyword evidence="15" id="KW-1185">Reference proteome</keyword>
<dbReference type="OrthoDB" id="9766423at2"/>
<comment type="catalytic activity">
    <reaction evidence="13">
        <text>a lipid A disaccharide + ATP = a lipid IVA + ADP + H(+)</text>
        <dbReference type="Rhea" id="RHEA:67840"/>
        <dbReference type="ChEBI" id="CHEBI:15378"/>
        <dbReference type="ChEBI" id="CHEBI:30616"/>
        <dbReference type="ChEBI" id="CHEBI:176343"/>
        <dbReference type="ChEBI" id="CHEBI:176425"/>
        <dbReference type="ChEBI" id="CHEBI:456216"/>
        <dbReference type="EC" id="2.7.1.130"/>
    </reaction>
</comment>
<dbReference type="Pfam" id="PF02606">
    <property type="entry name" value="LpxK"/>
    <property type="match status" value="1"/>
</dbReference>
<dbReference type="GO" id="GO:0009244">
    <property type="term" value="P:lipopolysaccharide core region biosynthetic process"/>
    <property type="evidence" value="ECO:0007669"/>
    <property type="project" value="TreeGrafter"/>
</dbReference>
<gene>
    <name evidence="13" type="primary">lpxK</name>
    <name evidence="14" type="ORF">FPY71_03645</name>
</gene>
<keyword evidence="7 13" id="KW-0808">Transferase</keyword>
<dbReference type="Proteomes" id="UP000324738">
    <property type="component" value="Unassembled WGS sequence"/>
</dbReference>
<evidence type="ECO:0000256" key="2">
    <source>
        <dbReference type="ARBA" id="ARBA00004870"/>
    </source>
</evidence>
<dbReference type="RefSeq" id="WP_149298653.1">
    <property type="nucleotide sequence ID" value="NZ_VTWH01000001.1"/>
</dbReference>
<accession>A0A5B0E1J5</accession>
<reference evidence="14 15" key="1">
    <citation type="submission" date="2019-08" db="EMBL/GenBank/DDBJ databases">
        <title>Aureimonas fodiniaquatilis sp. nov., isolated from a coal mine wastewater.</title>
        <authorList>
            <person name="Kim W."/>
        </authorList>
    </citation>
    <scope>NUCLEOTIDE SEQUENCE [LARGE SCALE GENOMIC DNA]</scope>
    <source>
        <strain evidence="14 15">CAU 1482</strain>
    </source>
</reference>
<evidence type="ECO:0000256" key="11">
    <source>
        <dbReference type="ARBA" id="ARBA00023098"/>
    </source>
</evidence>
<keyword evidence="8 13" id="KW-0547">Nucleotide-binding</keyword>
<evidence type="ECO:0000256" key="9">
    <source>
        <dbReference type="ARBA" id="ARBA00022777"/>
    </source>
</evidence>
<dbReference type="EC" id="2.7.1.130" evidence="3 13"/>
<evidence type="ECO:0000256" key="3">
    <source>
        <dbReference type="ARBA" id="ARBA00012071"/>
    </source>
</evidence>
<comment type="pathway">
    <text evidence="2 13">Glycolipid biosynthesis; lipid IV(A) biosynthesis; lipid IV(A) from (3R)-3-hydroxytetradecanoyl-[acyl-carrier-protein] and UDP-N-acetyl-alpha-D-glucosamine: step 6/6.</text>
</comment>
<evidence type="ECO:0000256" key="8">
    <source>
        <dbReference type="ARBA" id="ARBA00022741"/>
    </source>
</evidence>
<evidence type="ECO:0000256" key="6">
    <source>
        <dbReference type="ARBA" id="ARBA00022556"/>
    </source>
</evidence>
<evidence type="ECO:0000256" key="13">
    <source>
        <dbReference type="HAMAP-Rule" id="MF_00409"/>
    </source>
</evidence>
<dbReference type="EMBL" id="VTWH01000001">
    <property type="protein sequence ID" value="KAA0972703.1"/>
    <property type="molecule type" value="Genomic_DNA"/>
</dbReference>
<dbReference type="AlphaFoldDB" id="A0A5B0E1J5"/>
<dbReference type="NCBIfam" id="TIGR00682">
    <property type="entry name" value="lpxK"/>
    <property type="match status" value="1"/>
</dbReference>
<evidence type="ECO:0000313" key="15">
    <source>
        <dbReference type="Proteomes" id="UP000324738"/>
    </source>
</evidence>
<sequence>MGGETPDFWWGGAQWPAKALLPAAALYGAVARRRMNNKQRVAVDAPVLCIGNFTVGGGGKTPTALALANAAIDSGLQPGILSRGYGGAAHGPLIVDYHEHSARLTGDEPLLLAQTALTVVAKDRVAGARYMVEEAGCDFIIMDDGFQSARLAVDFALVVIDAGRGLGNGQVIPAGPLRAPLKDQILHADALMVIGTGAAGSRAIRQTARGGKPIYEARLKPRPSDLLHKKVLAFCGIADPEKFYRSLREAGAEIAQTRAFPDHHPLSSDQMRDLLADAQRDGLQLVTTRKDCVRMAGEGPLADELLAASAVLDVELIFEPDDLKQRLIAQTRDAYSRRRFG</sequence>
<evidence type="ECO:0000256" key="1">
    <source>
        <dbReference type="ARBA" id="ARBA00002274"/>
    </source>
</evidence>
<dbReference type="PANTHER" id="PTHR42724:SF1">
    <property type="entry name" value="TETRAACYLDISACCHARIDE 4'-KINASE, MITOCHONDRIAL-RELATED"/>
    <property type="match status" value="1"/>
</dbReference>
<comment type="similarity">
    <text evidence="13">Belongs to the LpxK family.</text>
</comment>
<dbReference type="GO" id="GO:0005524">
    <property type="term" value="F:ATP binding"/>
    <property type="evidence" value="ECO:0007669"/>
    <property type="project" value="UniProtKB-UniRule"/>
</dbReference>
<dbReference type="InterPro" id="IPR027417">
    <property type="entry name" value="P-loop_NTPase"/>
</dbReference>
<keyword evidence="10 13" id="KW-0067">ATP-binding</keyword>
<dbReference type="PANTHER" id="PTHR42724">
    <property type="entry name" value="TETRAACYLDISACCHARIDE 4'-KINASE"/>
    <property type="match status" value="1"/>
</dbReference>
<dbReference type="SUPFAM" id="SSF52540">
    <property type="entry name" value="P-loop containing nucleoside triphosphate hydrolases"/>
    <property type="match status" value="1"/>
</dbReference>
<dbReference type="GO" id="GO:0009029">
    <property type="term" value="F:lipid-A 4'-kinase activity"/>
    <property type="evidence" value="ECO:0007669"/>
    <property type="project" value="UniProtKB-UniRule"/>
</dbReference>
<keyword evidence="11 13" id="KW-0443">Lipid metabolism</keyword>
<dbReference type="InterPro" id="IPR003758">
    <property type="entry name" value="LpxK"/>
</dbReference>
<keyword evidence="6 13" id="KW-0441">Lipid A biosynthesis</keyword>
<dbReference type="GO" id="GO:0005886">
    <property type="term" value="C:plasma membrane"/>
    <property type="evidence" value="ECO:0007669"/>
    <property type="project" value="TreeGrafter"/>
</dbReference>
<organism evidence="14 15">
    <name type="scientific">Aureimonas fodinaquatilis</name>
    <dbReference type="NCBI Taxonomy" id="2565783"/>
    <lineage>
        <taxon>Bacteria</taxon>
        <taxon>Pseudomonadati</taxon>
        <taxon>Pseudomonadota</taxon>
        <taxon>Alphaproteobacteria</taxon>
        <taxon>Hyphomicrobiales</taxon>
        <taxon>Aurantimonadaceae</taxon>
        <taxon>Aureimonas</taxon>
    </lineage>
</organism>
<dbReference type="GO" id="GO:0009245">
    <property type="term" value="P:lipid A biosynthetic process"/>
    <property type="evidence" value="ECO:0007669"/>
    <property type="project" value="UniProtKB-UniRule"/>
</dbReference>
<name>A0A5B0E1J5_9HYPH</name>
<evidence type="ECO:0000256" key="4">
    <source>
        <dbReference type="ARBA" id="ARBA00016436"/>
    </source>
</evidence>
<protein>
    <recommendedName>
        <fullName evidence="4 13">Tetraacyldisaccharide 4'-kinase</fullName>
        <ecNumber evidence="3 13">2.7.1.130</ecNumber>
    </recommendedName>
    <alternativeName>
        <fullName evidence="12 13">Lipid A 4'-kinase</fullName>
    </alternativeName>
</protein>
<dbReference type="HAMAP" id="MF_00409">
    <property type="entry name" value="LpxK"/>
    <property type="match status" value="1"/>
</dbReference>
<proteinExistence type="inferred from homology"/>
<evidence type="ECO:0000256" key="12">
    <source>
        <dbReference type="ARBA" id="ARBA00029757"/>
    </source>
</evidence>
<evidence type="ECO:0000256" key="10">
    <source>
        <dbReference type="ARBA" id="ARBA00022840"/>
    </source>
</evidence>
<evidence type="ECO:0000256" key="7">
    <source>
        <dbReference type="ARBA" id="ARBA00022679"/>
    </source>
</evidence>
<dbReference type="UniPathway" id="UPA00359">
    <property type="reaction ID" value="UER00482"/>
</dbReference>
<evidence type="ECO:0000313" key="14">
    <source>
        <dbReference type="EMBL" id="KAA0972703.1"/>
    </source>
</evidence>
<keyword evidence="9 13" id="KW-0418">Kinase</keyword>
<feature type="binding site" evidence="13">
    <location>
        <begin position="54"/>
        <end position="61"/>
    </location>
    <ligand>
        <name>ATP</name>
        <dbReference type="ChEBI" id="CHEBI:30616"/>
    </ligand>
</feature>
<comment type="caution">
    <text evidence="14">The sequence shown here is derived from an EMBL/GenBank/DDBJ whole genome shotgun (WGS) entry which is preliminary data.</text>
</comment>
<keyword evidence="5 13" id="KW-0444">Lipid biosynthesis</keyword>
<evidence type="ECO:0000256" key="5">
    <source>
        <dbReference type="ARBA" id="ARBA00022516"/>
    </source>
</evidence>
<comment type="function">
    <text evidence="1 13">Transfers the gamma-phosphate of ATP to the 4'-position of a tetraacyldisaccharide 1-phosphate intermediate (termed DS-1-P) to form tetraacyldisaccharide 1,4'-bis-phosphate (lipid IVA).</text>
</comment>